<keyword evidence="3" id="KW-1185">Reference proteome</keyword>
<evidence type="ECO:0000313" key="3">
    <source>
        <dbReference type="Proteomes" id="UP001472866"/>
    </source>
</evidence>
<feature type="region of interest" description="Disordered" evidence="1">
    <location>
        <begin position="472"/>
        <end position="746"/>
    </location>
</feature>
<feature type="compositionally biased region" description="Polar residues" evidence="1">
    <location>
        <begin position="512"/>
        <end position="524"/>
    </location>
</feature>
<gene>
    <name evidence="2" type="ORF">HKI87_15g80120</name>
</gene>
<protein>
    <recommendedName>
        <fullName evidence="4">PH domain-containing protein</fullName>
    </recommendedName>
</protein>
<feature type="region of interest" description="Disordered" evidence="1">
    <location>
        <begin position="260"/>
        <end position="355"/>
    </location>
</feature>
<name>A0AAX4PJE8_9CHLO</name>
<organism evidence="2 3">
    <name type="scientific">Chloropicon roscoffensis</name>
    <dbReference type="NCBI Taxonomy" id="1461544"/>
    <lineage>
        <taxon>Eukaryota</taxon>
        <taxon>Viridiplantae</taxon>
        <taxon>Chlorophyta</taxon>
        <taxon>Chloropicophyceae</taxon>
        <taxon>Chloropicales</taxon>
        <taxon>Chloropicaceae</taxon>
        <taxon>Chloropicon</taxon>
    </lineage>
</organism>
<dbReference type="PRINTS" id="PR01217">
    <property type="entry name" value="PRICHEXTENSN"/>
</dbReference>
<evidence type="ECO:0008006" key="4">
    <source>
        <dbReference type="Google" id="ProtNLM"/>
    </source>
</evidence>
<feature type="compositionally biased region" description="Low complexity" evidence="1">
    <location>
        <begin position="270"/>
        <end position="286"/>
    </location>
</feature>
<accession>A0AAX4PJE8</accession>
<dbReference type="AlphaFoldDB" id="A0AAX4PJE8"/>
<proteinExistence type="predicted"/>
<feature type="compositionally biased region" description="Low complexity" evidence="1">
    <location>
        <begin position="337"/>
        <end position="355"/>
    </location>
</feature>
<dbReference type="EMBL" id="CP151515">
    <property type="protein sequence ID" value="WZN66445.1"/>
    <property type="molecule type" value="Genomic_DNA"/>
</dbReference>
<sequence length="746" mass="79508">MQAPPTSNGPALPVNMSYTVVFFLEGDRWKQRILFVDWEKYSVRLVKWNTARTQFSKIEVPIFELYNVVAGVDREILMYTTGGSVYPLRSKFEQEHSYLFKMLRDLNDFRNEAASGQLHWGAAQQRWQKMQRDLTENARQAGLVKRAHPGDPKCKGRTNAWVVTAKNRIFLYKGKKADHPVHVLTVDDTFRMAGSQENSEVVLQSEYTSIPNEFVNHRASSEGKEEEMEAETCQLCLRCYDYSHYMSWVQALVQAMKGQSEAEEGGGRTPSSAAAAKRPAASGGPAMQQGGRTPPAVPAAAPKAATPASAKPAPFFARVPAVTSPRTQPAPSPSPAAQPSAKFSAAKTPSQASASGGYAAYTSVSANRSALEPRRLQNSFDAPASPQVSTSYTPRSQAGYRTHLSPIKKRAVPASPPLPPIALLRKLKGGATGRLYETSSTIGVQTDPDLAAAAAGAPPSEEKIEDFLSVDDGHIVGEAPRGQGAESFPSTSAEAAQSCVPMQQEREERRSTVQPQRAQRSSTADMMDHKNKFFAALGKTVNHESTPPPPAALSPSSEQDSPDFAAPAIPAPPKPKPVPAARPPAARPPPPAVAKPPQPPPKSQPPPPPPPKAGPPPPPPPRAGPPPPPPPKAGPPPPKGAPPPPPPRGGPPPPPPPKGGPPPPPPARGKAPPPPPSARKKAPASKLSLAEQIAQRKAMLKKKSAEPKGEEAKSESKPKPSPMPGPGNMVSELEQALRRRKATIGC</sequence>
<reference evidence="2 3" key="1">
    <citation type="submission" date="2024-03" db="EMBL/GenBank/DDBJ databases">
        <title>Complete genome sequence of the green alga Chloropicon roscoffensis RCC1871.</title>
        <authorList>
            <person name="Lemieux C."/>
            <person name="Pombert J.-F."/>
            <person name="Otis C."/>
            <person name="Turmel M."/>
        </authorList>
    </citation>
    <scope>NUCLEOTIDE SEQUENCE [LARGE SCALE GENOMIC DNA]</scope>
    <source>
        <strain evidence="2 3">RCC1871</strain>
    </source>
</reference>
<feature type="compositionally biased region" description="Polar residues" evidence="1">
    <location>
        <begin position="378"/>
        <end position="396"/>
    </location>
</feature>
<dbReference type="Proteomes" id="UP001472866">
    <property type="component" value="Chromosome 15"/>
</dbReference>
<feature type="compositionally biased region" description="Basic and acidic residues" evidence="1">
    <location>
        <begin position="703"/>
        <end position="718"/>
    </location>
</feature>
<evidence type="ECO:0000313" key="2">
    <source>
        <dbReference type="EMBL" id="WZN66445.1"/>
    </source>
</evidence>
<feature type="region of interest" description="Disordered" evidence="1">
    <location>
        <begin position="378"/>
        <end position="415"/>
    </location>
</feature>
<feature type="compositionally biased region" description="Pro residues" evidence="1">
    <location>
        <begin position="569"/>
        <end position="677"/>
    </location>
</feature>
<evidence type="ECO:0000256" key="1">
    <source>
        <dbReference type="SAM" id="MobiDB-lite"/>
    </source>
</evidence>
<feature type="compositionally biased region" description="Low complexity" evidence="1">
    <location>
        <begin position="298"/>
        <end position="327"/>
    </location>
</feature>